<protein>
    <recommendedName>
        <fullName evidence="1">Peptidase M16 C-terminal domain-containing protein</fullName>
    </recommendedName>
</protein>
<dbReference type="InterPro" id="IPR011249">
    <property type="entry name" value="Metalloenz_LuxS/M16"/>
</dbReference>
<feature type="domain" description="Peptidase M16 C-terminal" evidence="1">
    <location>
        <begin position="178"/>
        <end position="289"/>
    </location>
</feature>
<evidence type="ECO:0000313" key="2">
    <source>
        <dbReference type="EMBL" id="BAL55269.1"/>
    </source>
</evidence>
<reference evidence="2" key="1">
    <citation type="journal article" date="2005" name="Environ. Microbiol.">
        <title>Genetic and functional properties of uncultivated thermophilic crenarchaeotes from a subsurface gold mine as revealed by analysis of genome fragments.</title>
        <authorList>
            <person name="Nunoura T."/>
            <person name="Hirayama H."/>
            <person name="Takami H."/>
            <person name="Oida H."/>
            <person name="Nishi S."/>
            <person name="Shimamura S."/>
            <person name="Suzuki Y."/>
            <person name="Inagaki F."/>
            <person name="Takai K."/>
            <person name="Nealson K.H."/>
            <person name="Horikoshi K."/>
        </authorList>
    </citation>
    <scope>NUCLEOTIDE SEQUENCE</scope>
</reference>
<name>H5SGI3_9BACT</name>
<sequence>MGVRQLLLRLLAEEHPRGEKLHLYFKRLGWEWHWEATYDALLLHAEGLREHLEEALRLLEEVVAAPRVDEPTVVAHARRLAEERRRAWQNPATRADAYTAMHVWGYSYAVEEAASPEAFAAVGWQALRSYCEAFLWRGLRHVVLASFSLPGSLLDWARWAADLSYDLPIPLSFSSVSYEERDPQAPQVSLRVVYPWVRLRHAGYGAYALALQRLGGYFGAQLMRSLREEAGLTYGVYARAMHTQAGSFFAVSSEVARDRAREAMDRIAYEIKRWHSSPFPEEAVFEEVRNFLLLRMQVESMSEWVDRMAYELARGSSAAQYVARMEEVASYRWETLPSLDLPLLAQVQVAVGGEEPIFAEGAPQSSYSAIPGQQLR</sequence>
<gene>
    <name evidence="2" type="ORF">HGMM_F25B04C12</name>
</gene>
<proteinExistence type="predicted"/>
<dbReference type="EMBL" id="AP011714">
    <property type="protein sequence ID" value="BAL55269.1"/>
    <property type="molecule type" value="Genomic_DNA"/>
</dbReference>
<dbReference type="SUPFAM" id="SSF63411">
    <property type="entry name" value="LuxS/MPP-like metallohydrolase"/>
    <property type="match status" value="2"/>
</dbReference>
<dbReference type="GO" id="GO:0046872">
    <property type="term" value="F:metal ion binding"/>
    <property type="evidence" value="ECO:0007669"/>
    <property type="project" value="InterPro"/>
</dbReference>
<dbReference type="Gene3D" id="3.30.830.10">
    <property type="entry name" value="Metalloenzyme, LuxS/M16 peptidase-like"/>
    <property type="match status" value="2"/>
</dbReference>
<dbReference type="InterPro" id="IPR007863">
    <property type="entry name" value="Peptidase_M16_C"/>
</dbReference>
<dbReference type="Pfam" id="PF05193">
    <property type="entry name" value="Peptidase_M16_C"/>
    <property type="match status" value="1"/>
</dbReference>
<evidence type="ECO:0000259" key="1">
    <source>
        <dbReference type="Pfam" id="PF05193"/>
    </source>
</evidence>
<accession>H5SGI3</accession>
<dbReference type="AlphaFoldDB" id="H5SGI3"/>
<reference evidence="2" key="2">
    <citation type="journal article" date="2012" name="PLoS ONE">
        <title>A Deeply Branching Thermophilic Bacterium with an Ancient Acetyl-CoA Pathway Dominates a Subsurface Ecosystem.</title>
        <authorList>
            <person name="Takami H."/>
            <person name="Noguchi H."/>
            <person name="Takaki Y."/>
            <person name="Uchiyama I."/>
            <person name="Toyoda A."/>
            <person name="Nishi S."/>
            <person name="Chee G.-J."/>
            <person name="Arai W."/>
            <person name="Nunoura T."/>
            <person name="Itoh T."/>
            <person name="Hattori M."/>
            <person name="Takai K."/>
        </authorList>
    </citation>
    <scope>NUCLEOTIDE SEQUENCE</scope>
</reference>
<organism evidence="2">
    <name type="scientific">uncultured Bacteroidota bacterium</name>
    <dbReference type="NCBI Taxonomy" id="152509"/>
    <lineage>
        <taxon>Bacteria</taxon>
        <taxon>Pseudomonadati</taxon>
        <taxon>Bacteroidota</taxon>
        <taxon>environmental samples</taxon>
    </lineage>
</organism>